<feature type="domain" description="TonB-dependent receptor plug" evidence="12">
    <location>
        <begin position="116"/>
        <end position="219"/>
    </location>
</feature>
<evidence type="ECO:0000256" key="8">
    <source>
        <dbReference type="PROSITE-ProRule" id="PRU01360"/>
    </source>
</evidence>
<dbReference type="PANTHER" id="PTHR30069:SF42">
    <property type="entry name" value="FERRIC AEROBACTIN RECEPTOR"/>
    <property type="match status" value="1"/>
</dbReference>
<sequence>MRTVIIAAALLAGANGAQAQQGVIRGTVRNEQGQPVPFVNVSIPALKKGTIASASGTFLLAAPQGEHTIRISGVGQKSLEQGARFRTDTTITDITLQSNSDLNEVVVSASRRRETLDEVPSSITIVGPRELETQKSINNNLGDIMAMAVPGLGFSTNQTSNTGQTLRGRNLLVMVDGIPQSTPLRAGGRDIRSIDPSAIERIEVIKGATAIYGNGADGGLINYITKKGQPGKPLSGQTTIGGNTQLKSAQHTAGFKVGQLLSGSKGKFDFVVSGQYEQTGVYKDATGQVLSPEYGLGETQLWNGFGKIGFSIDPKNRLELTYNFFQSTQKSDYILKKGIYGDSASIGIPGTRPGSPEGTPFNHNASLHWSSQGIVGGTDLDVNVYMQRFRTIYSFVDSWPGGGQSQINSKKQGVRVNFNTPIRAGKNIDIEAMYGLDFMNDITNQDLVDGRTWAPEMDMKNYAPYAQLKTTLFRHWVLKAGARYENINIGVPDYTTIISKNNTTGEYNVGGVAVKGGGLSYNAFVYNAGLRYNEWSFLKPFLSYSQSFSIADLGRTLRSAKENTLSLINSKAVIAHNYEAGASSTLGPVNLEASYYISTSKLGSSYVLTDGRFEIARNPEKVYGFEFAADARLLNNLQAGASYSFVEGKIDKDNNGKYKDAADAWMGGDRIAPQKITAYVQYEPIAPLSLRVQMLQALKRDRFEPGANGKYVYPQGPVNSFALFSLFSSFRFDGHSSITLGVENLFNKDYYTVFSQWDARDENYVKGNGARLNLQYTYKF</sequence>
<name>A0ABZ2YM59_9BACT</name>
<evidence type="ECO:0000256" key="2">
    <source>
        <dbReference type="ARBA" id="ARBA00022448"/>
    </source>
</evidence>
<evidence type="ECO:0000256" key="6">
    <source>
        <dbReference type="ARBA" id="ARBA00023136"/>
    </source>
</evidence>
<gene>
    <name evidence="13" type="ORF">WJU16_18690</name>
</gene>
<dbReference type="PROSITE" id="PS52016">
    <property type="entry name" value="TONB_DEPENDENT_REC_3"/>
    <property type="match status" value="1"/>
</dbReference>
<dbReference type="SUPFAM" id="SSF56935">
    <property type="entry name" value="Porins"/>
    <property type="match status" value="1"/>
</dbReference>
<dbReference type="InterPro" id="IPR037066">
    <property type="entry name" value="Plug_dom_sf"/>
</dbReference>
<dbReference type="Pfam" id="PF00593">
    <property type="entry name" value="TonB_dep_Rec_b-barrel"/>
    <property type="match status" value="1"/>
</dbReference>
<dbReference type="Gene3D" id="2.40.170.20">
    <property type="entry name" value="TonB-dependent receptor, beta-barrel domain"/>
    <property type="match status" value="1"/>
</dbReference>
<keyword evidence="14" id="KW-1185">Reference proteome</keyword>
<evidence type="ECO:0000259" key="11">
    <source>
        <dbReference type="Pfam" id="PF00593"/>
    </source>
</evidence>
<keyword evidence="10" id="KW-0732">Signal</keyword>
<evidence type="ECO:0000256" key="7">
    <source>
        <dbReference type="ARBA" id="ARBA00023237"/>
    </source>
</evidence>
<dbReference type="SUPFAM" id="SSF49464">
    <property type="entry name" value="Carboxypeptidase regulatory domain-like"/>
    <property type="match status" value="1"/>
</dbReference>
<evidence type="ECO:0000256" key="9">
    <source>
        <dbReference type="RuleBase" id="RU003357"/>
    </source>
</evidence>
<dbReference type="CDD" id="cd01347">
    <property type="entry name" value="ligand_gated_channel"/>
    <property type="match status" value="1"/>
</dbReference>
<dbReference type="Pfam" id="PF07715">
    <property type="entry name" value="Plug"/>
    <property type="match status" value="1"/>
</dbReference>
<dbReference type="Pfam" id="PF13715">
    <property type="entry name" value="CarbopepD_reg_2"/>
    <property type="match status" value="1"/>
</dbReference>
<evidence type="ECO:0000256" key="4">
    <source>
        <dbReference type="ARBA" id="ARBA00022692"/>
    </source>
</evidence>
<keyword evidence="13" id="KW-0675">Receptor</keyword>
<keyword evidence="7 8" id="KW-0998">Cell outer membrane</keyword>
<feature type="chain" id="PRO_5046921602" evidence="10">
    <location>
        <begin position="20"/>
        <end position="780"/>
    </location>
</feature>
<proteinExistence type="inferred from homology"/>
<keyword evidence="2 8" id="KW-0813">Transport</keyword>
<dbReference type="InterPro" id="IPR036942">
    <property type="entry name" value="Beta-barrel_TonB_sf"/>
</dbReference>
<accession>A0ABZ2YM59</accession>
<keyword evidence="3 8" id="KW-1134">Transmembrane beta strand</keyword>
<dbReference type="Gene3D" id="2.170.130.10">
    <property type="entry name" value="TonB-dependent receptor, plug domain"/>
    <property type="match status" value="1"/>
</dbReference>
<evidence type="ECO:0000259" key="12">
    <source>
        <dbReference type="Pfam" id="PF07715"/>
    </source>
</evidence>
<dbReference type="EMBL" id="CP149822">
    <property type="protein sequence ID" value="WZN40009.1"/>
    <property type="molecule type" value="Genomic_DNA"/>
</dbReference>
<evidence type="ECO:0000256" key="1">
    <source>
        <dbReference type="ARBA" id="ARBA00004571"/>
    </source>
</evidence>
<evidence type="ECO:0000313" key="13">
    <source>
        <dbReference type="EMBL" id="WZN40009.1"/>
    </source>
</evidence>
<dbReference type="PANTHER" id="PTHR30069">
    <property type="entry name" value="TONB-DEPENDENT OUTER MEMBRANE RECEPTOR"/>
    <property type="match status" value="1"/>
</dbReference>
<evidence type="ECO:0000256" key="5">
    <source>
        <dbReference type="ARBA" id="ARBA00023077"/>
    </source>
</evidence>
<evidence type="ECO:0000313" key="14">
    <source>
        <dbReference type="Proteomes" id="UP001485459"/>
    </source>
</evidence>
<feature type="domain" description="TonB-dependent receptor-like beta-barrel" evidence="11">
    <location>
        <begin position="312"/>
        <end position="745"/>
    </location>
</feature>
<dbReference type="InterPro" id="IPR039426">
    <property type="entry name" value="TonB-dep_rcpt-like"/>
</dbReference>
<dbReference type="Proteomes" id="UP001485459">
    <property type="component" value="Chromosome"/>
</dbReference>
<protein>
    <submittedName>
        <fullName evidence="13">TonB-dependent receptor</fullName>
    </submittedName>
</protein>
<organism evidence="13 14">
    <name type="scientific">Chitinophaga pollutisoli</name>
    <dbReference type="NCBI Taxonomy" id="3133966"/>
    <lineage>
        <taxon>Bacteria</taxon>
        <taxon>Pseudomonadati</taxon>
        <taxon>Bacteroidota</taxon>
        <taxon>Chitinophagia</taxon>
        <taxon>Chitinophagales</taxon>
        <taxon>Chitinophagaceae</taxon>
        <taxon>Chitinophaga</taxon>
    </lineage>
</organism>
<evidence type="ECO:0000256" key="3">
    <source>
        <dbReference type="ARBA" id="ARBA00022452"/>
    </source>
</evidence>
<keyword evidence="6 8" id="KW-0472">Membrane</keyword>
<keyword evidence="5 9" id="KW-0798">TonB box</keyword>
<keyword evidence="4 8" id="KW-0812">Transmembrane</keyword>
<reference evidence="14" key="1">
    <citation type="submission" date="2024-03" db="EMBL/GenBank/DDBJ databases">
        <title>Chitinophaga horti sp. nov., isolated from garden soil.</title>
        <authorList>
            <person name="Lee D.S."/>
            <person name="Han D.M."/>
            <person name="Baek J.H."/>
            <person name="Choi D.G."/>
            <person name="Jeon J.H."/>
            <person name="Jeon C.O."/>
        </authorList>
    </citation>
    <scope>NUCLEOTIDE SEQUENCE [LARGE SCALE GENOMIC DNA]</scope>
    <source>
        <strain evidence="14">GPA1</strain>
    </source>
</reference>
<feature type="signal peptide" evidence="10">
    <location>
        <begin position="1"/>
        <end position="19"/>
    </location>
</feature>
<dbReference type="InterPro" id="IPR008969">
    <property type="entry name" value="CarboxyPept-like_regulatory"/>
</dbReference>
<dbReference type="Gene3D" id="2.60.40.1120">
    <property type="entry name" value="Carboxypeptidase-like, regulatory domain"/>
    <property type="match status" value="1"/>
</dbReference>
<dbReference type="InterPro" id="IPR012910">
    <property type="entry name" value="Plug_dom"/>
</dbReference>
<dbReference type="InterPro" id="IPR000531">
    <property type="entry name" value="Beta-barrel_TonB"/>
</dbReference>
<evidence type="ECO:0000256" key="10">
    <source>
        <dbReference type="SAM" id="SignalP"/>
    </source>
</evidence>
<comment type="similarity">
    <text evidence="8 9">Belongs to the TonB-dependent receptor family.</text>
</comment>
<dbReference type="RefSeq" id="WP_341834952.1">
    <property type="nucleotide sequence ID" value="NZ_CP149822.1"/>
</dbReference>
<comment type="subcellular location">
    <subcellularLocation>
        <location evidence="1 8">Cell outer membrane</location>
        <topology evidence="1 8">Multi-pass membrane protein</topology>
    </subcellularLocation>
</comment>